<dbReference type="AlphaFoldDB" id="A0A226DEY8"/>
<evidence type="ECO:0000256" key="15">
    <source>
        <dbReference type="ARBA" id="ARBA00034104"/>
    </source>
</evidence>
<dbReference type="STRING" id="158441.A0A226DEY8"/>
<dbReference type="InterPro" id="IPR015683">
    <property type="entry name" value="Ionotropic_Glu_rcpt"/>
</dbReference>
<dbReference type="GO" id="GO:0045211">
    <property type="term" value="C:postsynaptic membrane"/>
    <property type="evidence" value="ECO:0007669"/>
    <property type="project" value="UniProtKB-SubCell"/>
</dbReference>
<keyword evidence="7" id="KW-0770">Synapse</keyword>
<keyword evidence="10 23" id="KW-0675">Receptor</keyword>
<evidence type="ECO:0000256" key="11">
    <source>
        <dbReference type="ARBA" id="ARBA00023180"/>
    </source>
</evidence>
<dbReference type="Pfam" id="PF01094">
    <property type="entry name" value="ANF_receptor"/>
    <property type="match status" value="1"/>
</dbReference>
<feature type="disulfide bond" evidence="18">
    <location>
        <begin position="779"/>
        <end position="855"/>
    </location>
</feature>
<dbReference type="InterPro" id="IPR019594">
    <property type="entry name" value="Glu/Gly-bd"/>
</dbReference>
<evidence type="ECO:0000256" key="19">
    <source>
        <dbReference type="SAM" id="MobiDB-lite"/>
    </source>
</evidence>
<evidence type="ECO:0000256" key="16">
    <source>
        <dbReference type="PIRSR" id="PIRSR601508-1"/>
    </source>
</evidence>
<evidence type="ECO:0000313" key="23">
    <source>
        <dbReference type="EMBL" id="OXA43763.1"/>
    </source>
</evidence>
<evidence type="ECO:0000256" key="7">
    <source>
        <dbReference type="ARBA" id="ARBA00023018"/>
    </source>
</evidence>
<feature type="region of interest" description="Disordered" evidence="19">
    <location>
        <begin position="251"/>
        <end position="285"/>
    </location>
</feature>
<feature type="binding site" evidence="16">
    <location>
        <position position="548"/>
    </location>
    <ligand>
        <name>L-glutamate</name>
        <dbReference type="ChEBI" id="CHEBI:29985"/>
    </ligand>
</feature>
<dbReference type="GO" id="GO:0022824">
    <property type="term" value="F:transmitter-gated monoatomic ion channel activity"/>
    <property type="evidence" value="ECO:0007669"/>
    <property type="project" value="UniProtKB-ARBA"/>
</dbReference>
<dbReference type="FunFam" id="3.40.190.10:FF:000060">
    <property type="entry name" value="Glutamate receptor ionotropic, kainate 1"/>
    <property type="match status" value="1"/>
</dbReference>
<proteinExistence type="inferred from homology"/>
<feature type="site" description="Crucial to convey clamshell closure to channel opening" evidence="17">
    <location>
        <position position="695"/>
    </location>
</feature>
<dbReference type="Gene3D" id="1.10.287.70">
    <property type="match status" value="1"/>
</dbReference>
<evidence type="ECO:0000259" key="22">
    <source>
        <dbReference type="SMART" id="SM00918"/>
    </source>
</evidence>
<evidence type="ECO:0000256" key="17">
    <source>
        <dbReference type="PIRSR" id="PIRSR601508-2"/>
    </source>
</evidence>
<keyword evidence="3" id="KW-1003">Cell membrane</keyword>
<keyword evidence="13" id="KW-1071">Ligand-gated ion channel</keyword>
<gene>
    <name evidence="23" type="ORF">Fcan01_21378</name>
</gene>
<keyword evidence="5" id="KW-0732">Signal</keyword>
<dbReference type="InterPro" id="IPR001828">
    <property type="entry name" value="ANF_lig-bd_rcpt"/>
</dbReference>
<protein>
    <submittedName>
        <fullName evidence="23">Glutamate receptor 1</fullName>
    </submittedName>
</protein>
<dbReference type="PANTHER" id="PTHR18966">
    <property type="entry name" value="IONOTROPIC GLUTAMATE RECEPTOR"/>
    <property type="match status" value="1"/>
</dbReference>
<dbReference type="PRINTS" id="PR00177">
    <property type="entry name" value="NMDARECEPTOR"/>
</dbReference>
<keyword evidence="9 20" id="KW-0472">Membrane</keyword>
<feature type="transmembrane region" description="Helical" evidence="20">
    <location>
        <begin position="594"/>
        <end position="613"/>
    </location>
</feature>
<organism evidence="23 24">
    <name type="scientific">Folsomia candida</name>
    <name type="common">Springtail</name>
    <dbReference type="NCBI Taxonomy" id="158441"/>
    <lineage>
        <taxon>Eukaryota</taxon>
        <taxon>Metazoa</taxon>
        <taxon>Ecdysozoa</taxon>
        <taxon>Arthropoda</taxon>
        <taxon>Hexapoda</taxon>
        <taxon>Collembola</taxon>
        <taxon>Entomobryomorpha</taxon>
        <taxon>Isotomoidea</taxon>
        <taxon>Isotomidae</taxon>
        <taxon>Proisotominae</taxon>
        <taxon>Folsomia</taxon>
    </lineage>
</organism>
<evidence type="ECO:0000256" key="8">
    <source>
        <dbReference type="ARBA" id="ARBA00023065"/>
    </source>
</evidence>
<evidence type="ECO:0000256" key="4">
    <source>
        <dbReference type="ARBA" id="ARBA00022692"/>
    </source>
</evidence>
<dbReference type="Pfam" id="PF10613">
    <property type="entry name" value="Lig_chan-Glu_bd"/>
    <property type="match status" value="1"/>
</dbReference>
<keyword evidence="2" id="KW-0813">Transport</keyword>
<evidence type="ECO:0000256" key="12">
    <source>
        <dbReference type="ARBA" id="ARBA00023257"/>
    </source>
</evidence>
<comment type="subcellular location">
    <subcellularLocation>
        <location evidence="15">Postsynaptic cell membrane</location>
        <topology evidence="15">Multi-pass membrane protein</topology>
    </subcellularLocation>
</comment>
<evidence type="ECO:0000256" key="3">
    <source>
        <dbReference type="ARBA" id="ARBA00022475"/>
    </source>
</evidence>
<evidence type="ECO:0000256" key="18">
    <source>
        <dbReference type="PIRSR" id="PIRSR601508-3"/>
    </source>
</evidence>
<evidence type="ECO:0000256" key="2">
    <source>
        <dbReference type="ARBA" id="ARBA00022448"/>
    </source>
</evidence>
<dbReference type="SMART" id="SM00918">
    <property type="entry name" value="Lig_chan-Glu_bd"/>
    <property type="match status" value="1"/>
</dbReference>
<dbReference type="Pfam" id="PF00060">
    <property type="entry name" value="Lig_chan"/>
    <property type="match status" value="1"/>
</dbReference>
<evidence type="ECO:0000256" key="10">
    <source>
        <dbReference type="ARBA" id="ARBA00023170"/>
    </source>
</evidence>
<comment type="caution">
    <text evidence="23">The sequence shown here is derived from an EMBL/GenBank/DDBJ whole genome shotgun (WGS) entry which is preliminary data.</text>
</comment>
<keyword evidence="14" id="KW-0407">Ion channel</keyword>
<keyword evidence="18" id="KW-1015">Disulfide bond</keyword>
<feature type="binding site" evidence="16">
    <location>
        <position position="555"/>
    </location>
    <ligand>
        <name>L-glutamate</name>
        <dbReference type="ChEBI" id="CHEBI:29985"/>
    </ligand>
</feature>
<dbReference type="SUPFAM" id="SSF53850">
    <property type="entry name" value="Periplasmic binding protein-like II"/>
    <property type="match status" value="1"/>
</dbReference>
<feature type="binding site" evidence="16">
    <location>
        <position position="717"/>
    </location>
    <ligand>
        <name>L-glutamate</name>
        <dbReference type="ChEBI" id="CHEBI:29985"/>
    </ligand>
</feature>
<dbReference type="InterPro" id="IPR001320">
    <property type="entry name" value="Iontro_rcpt_C"/>
</dbReference>
<evidence type="ECO:0000256" key="1">
    <source>
        <dbReference type="ARBA" id="ARBA00008685"/>
    </source>
</evidence>
<accession>A0A226DEY8</accession>
<dbReference type="FunFam" id="1.10.287.70:FF:000105">
    <property type="entry name" value="Eye-enriched kainate receptor, isoform A"/>
    <property type="match status" value="1"/>
</dbReference>
<dbReference type="InterPro" id="IPR001508">
    <property type="entry name" value="Iono_Glu_rcpt_met"/>
</dbReference>
<feature type="site" description="Interaction with the cone snail toxin Con-ikot-ikot" evidence="17">
    <location>
        <position position="722"/>
    </location>
</feature>
<reference evidence="23 24" key="1">
    <citation type="submission" date="2015-12" db="EMBL/GenBank/DDBJ databases">
        <title>The genome of Folsomia candida.</title>
        <authorList>
            <person name="Faddeeva A."/>
            <person name="Derks M.F."/>
            <person name="Anvar Y."/>
            <person name="Smit S."/>
            <person name="Van Straalen N."/>
            <person name="Roelofs D."/>
        </authorList>
    </citation>
    <scope>NUCLEOTIDE SEQUENCE [LARGE SCALE GENOMIC DNA]</scope>
    <source>
        <strain evidence="23 24">VU population</strain>
        <tissue evidence="23">Whole body</tissue>
    </source>
</reference>
<keyword evidence="11" id="KW-0325">Glycoprotein</keyword>
<dbReference type="FunFam" id="3.40.190.10:FF:000001">
    <property type="entry name" value="Glutamate receptor ionotropic, kainate 2"/>
    <property type="match status" value="1"/>
</dbReference>
<dbReference type="GO" id="GO:0007166">
    <property type="term" value="P:cell surface receptor signaling pathway"/>
    <property type="evidence" value="ECO:0007669"/>
    <property type="project" value="UniProtKB-ARBA"/>
</dbReference>
<feature type="region of interest" description="Disordered" evidence="19">
    <location>
        <begin position="903"/>
        <end position="972"/>
    </location>
</feature>
<keyword evidence="6 20" id="KW-1133">Transmembrane helix</keyword>
<sequence>MFRDVLFSGLHRLQSLFQEVAVLSSSGNETLRMDVVRQVSSAEEVLSILQAIEIANRFGHKYVVLDCPAPLVRDVILAHVIGQQLSRRTHHYLLPGLAMEEPWESAIVEYGTLNVTGFRIVDPARRLVKDFLAKWRTLDAVNFPSAGTPFISAEGALMYDAISVLHEAFVKFGRKKAGEPTTNLSPSGWQNGSREAAAVCATGSVIGAPVPFELGERIGKWIRKSENGERKTEEMRFTWLAGLCGDYSRPTINLGRKQSPQANVDGRDPLRPTPTRPPDHRLPPPVGVPIVTSSSILPWLMHLNAPTKSDLSDSRFFLIAGGGQFVTTINKPYDNEEILSTPPPPPKQQLSPITTNLCHQTALSLYTFSLDNHAADGSGGSFGLLSLHFLLLTDFGVELEGLTGTIRFTEEGRRHNFSVDVMEMSVHSTKVKIAQWSDTHGFVKVPPKYTRPPKFATFQKNKTYIVTSIIEEPYMMLSKPQPGEELKGNERFAGFCKDLADRIAHTLKIKYELRMVLDGKYGNEDRSGAWDGMVGELVRRDADIVIAPLTISSERERVIDFSKPFMSLGISIMVHKPTKVGPSVFSFMSPLSNEIWLCVFFAFVGVSIVLFLVSRFNPNEWKMEPDGTLSTSAISNDPMWFSLAALLQQGSDTSPRSTAGRIVGAVWWFFTLILISSYTANFAAVRTVNRMVTPINSAEDLAAQTDVEYGTLDRGSTWNFFRRSQMPVYTKMWDFMSTRPHVFVRTYDEGIKRVRDKQGKYALLVESPKNEYTNQREPCNTMKVGRNLDAKGFGVATPSAHPSMIVVFVVTRRLDVMELVCIMRRQQINLAVLSMKESGTLMQLQNKWWEDRSECPIEEKEAEDTDDELSLQSLSGIFYILGGGLGISLREAMQLKTRLARGSSKTTAMGGGGGGVGGREDEDDATQEAATLHHSSSIVGFGPGHPDFESRYPSLHHPHCQRHFPSRQPPHL</sequence>
<dbReference type="SMART" id="SM00079">
    <property type="entry name" value="PBPe"/>
    <property type="match status" value="1"/>
</dbReference>
<evidence type="ECO:0000256" key="6">
    <source>
        <dbReference type="ARBA" id="ARBA00022989"/>
    </source>
</evidence>
<feature type="compositionally biased region" description="Basic residues" evidence="19">
    <location>
        <begin position="954"/>
        <end position="965"/>
    </location>
</feature>
<feature type="domain" description="Ionotropic glutamate receptor L-glutamate and glycine-binding" evidence="22">
    <location>
        <begin position="473"/>
        <end position="539"/>
    </location>
</feature>
<dbReference type="OrthoDB" id="5984008at2759"/>
<dbReference type="EMBL" id="LNIX01000021">
    <property type="protein sequence ID" value="OXA43763.1"/>
    <property type="molecule type" value="Genomic_DNA"/>
</dbReference>
<evidence type="ECO:0000256" key="9">
    <source>
        <dbReference type="ARBA" id="ARBA00023136"/>
    </source>
</evidence>
<feature type="transmembrane region" description="Helical" evidence="20">
    <location>
        <begin position="665"/>
        <end position="685"/>
    </location>
</feature>
<feature type="binding site" evidence="16">
    <location>
        <position position="550"/>
    </location>
    <ligand>
        <name>L-glutamate</name>
        <dbReference type="ChEBI" id="CHEBI:29985"/>
    </ligand>
</feature>
<evidence type="ECO:0000256" key="13">
    <source>
        <dbReference type="ARBA" id="ARBA00023286"/>
    </source>
</evidence>
<evidence type="ECO:0000256" key="20">
    <source>
        <dbReference type="SAM" id="Phobius"/>
    </source>
</evidence>
<feature type="binding site" evidence="16">
    <location>
        <position position="766"/>
    </location>
    <ligand>
        <name>L-glutamate</name>
        <dbReference type="ChEBI" id="CHEBI:29985"/>
    </ligand>
</feature>
<evidence type="ECO:0000259" key="21">
    <source>
        <dbReference type="SMART" id="SM00079"/>
    </source>
</evidence>
<keyword evidence="24" id="KW-1185">Reference proteome</keyword>
<evidence type="ECO:0000313" key="24">
    <source>
        <dbReference type="Proteomes" id="UP000198287"/>
    </source>
</evidence>
<dbReference type="Gene3D" id="3.40.190.10">
    <property type="entry name" value="Periplasmic binding protein-like II"/>
    <property type="match status" value="2"/>
</dbReference>
<dbReference type="Proteomes" id="UP000198287">
    <property type="component" value="Unassembled WGS sequence"/>
</dbReference>
<feature type="binding site" evidence="16">
    <location>
        <position position="716"/>
    </location>
    <ligand>
        <name>L-glutamate</name>
        <dbReference type="ChEBI" id="CHEBI:29985"/>
    </ligand>
</feature>
<dbReference type="Gene3D" id="3.40.50.2300">
    <property type="match status" value="2"/>
</dbReference>
<keyword evidence="4 20" id="KW-0812">Transmembrane</keyword>
<feature type="domain" description="Ionotropic glutamate receptor C-terminal" evidence="21">
    <location>
        <begin position="463"/>
        <end position="851"/>
    </location>
</feature>
<evidence type="ECO:0000256" key="14">
    <source>
        <dbReference type="ARBA" id="ARBA00023303"/>
    </source>
</evidence>
<name>A0A226DEY8_FOLCA</name>
<evidence type="ECO:0000256" key="5">
    <source>
        <dbReference type="ARBA" id="ARBA00022729"/>
    </source>
</evidence>
<keyword evidence="8" id="KW-0406">Ion transport</keyword>
<keyword evidence="12" id="KW-0628">Postsynaptic cell membrane</keyword>
<comment type="similarity">
    <text evidence="1">Belongs to the glutamate-gated ion channel (TC 1.A.10.1) family.</text>
</comment>